<dbReference type="Pfam" id="PF00388">
    <property type="entry name" value="PI-PLC-X"/>
    <property type="match status" value="1"/>
</dbReference>
<evidence type="ECO:0000313" key="4">
    <source>
        <dbReference type="Proteomes" id="UP000466442"/>
    </source>
</evidence>
<dbReference type="GO" id="GO:0006629">
    <property type="term" value="P:lipid metabolic process"/>
    <property type="evidence" value="ECO:0007669"/>
    <property type="project" value="InterPro"/>
</dbReference>
<dbReference type="InterPro" id="IPR017946">
    <property type="entry name" value="PLC-like_Pdiesterase_TIM-brl"/>
</dbReference>
<gene>
    <name evidence="3" type="ORF">GE061_004801</name>
</gene>
<feature type="compositionally biased region" description="Polar residues" evidence="1">
    <location>
        <begin position="340"/>
        <end position="353"/>
    </location>
</feature>
<evidence type="ECO:0000256" key="1">
    <source>
        <dbReference type="SAM" id="MobiDB-lite"/>
    </source>
</evidence>
<dbReference type="InterPro" id="IPR051057">
    <property type="entry name" value="PI-PLC_domain"/>
</dbReference>
<dbReference type="InterPro" id="IPR000909">
    <property type="entry name" value="PLipase_C_PInositol-sp_X_dom"/>
</dbReference>
<organism evidence="3 4">
    <name type="scientific">Apolygus lucorum</name>
    <name type="common">Small green plant bug</name>
    <name type="synonym">Lygocoris lucorum</name>
    <dbReference type="NCBI Taxonomy" id="248454"/>
    <lineage>
        <taxon>Eukaryota</taxon>
        <taxon>Metazoa</taxon>
        <taxon>Ecdysozoa</taxon>
        <taxon>Arthropoda</taxon>
        <taxon>Hexapoda</taxon>
        <taxon>Insecta</taxon>
        <taxon>Pterygota</taxon>
        <taxon>Neoptera</taxon>
        <taxon>Paraneoptera</taxon>
        <taxon>Hemiptera</taxon>
        <taxon>Heteroptera</taxon>
        <taxon>Panheteroptera</taxon>
        <taxon>Cimicomorpha</taxon>
        <taxon>Miridae</taxon>
        <taxon>Mirini</taxon>
        <taxon>Apolygus</taxon>
    </lineage>
</organism>
<feature type="region of interest" description="Disordered" evidence="1">
    <location>
        <begin position="336"/>
        <end position="362"/>
    </location>
</feature>
<dbReference type="PROSITE" id="PS50007">
    <property type="entry name" value="PIPLC_X_DOMAIN"/>
    <property type="match status" value="1"/>
</dbReference>
<dbReference type="GO" id="GO:0008081">
    <property type="term" value="F:phosphoric diester hydrolase activity"/>
    <property type="evidence" value="ECO:0007669"/>
    <property type="project" value="InterPro"/>
</dbReference>
<accession>A0A6A4J696</accession>
<dbReference type="Proteomes" id="UP000466442">
    <property type="component" value="Linkage Group LG12"/>
</dbReference>
<dbReference type="SUPFAM" id="SSF51695">
    <property type="entry name" value="PLC-like phosphodiesterases"/>
    <property type="match status" value="1"/>
</dbReference>
<dbReference type="OrthoDB" id="1046782at2759"/>
<dbReference type="PANTHER" id="PTHR13593">
    <property type="match status" value="1"/>
</dbReference>
<dbReference type="PANTHER" id="PTHR13593:SF113">
    <property type="entry name" value="SI:DKEY-266F7.9"/>
    <property type="match status" value="1"/>
</dbReference>
<keyword evidence="4" id="KW-1185">Reference proteome</keyword>
<dbReference type="EMBL" id="WIXP02000012">
    <property type="protein sequence ID" value="KAF6202402.1"/>
    <property type="molecule type" value="Genomic_DNA"/>
</dbReference>
<comment type="caution">
    <text evidence="3">The sequence shown here is derived from an EMBL/GenBank/DDBJ whole genome shotgun (WGS) entry which is preliminary data.</text>
</comment>
<feature type="domain" description="Phosphatidylinositol-specific phospholipase C X" evidence="2">
    <location>
        <begin position="33"/>
        <end position="199"/>
    </location>
</feature>
<dbReference type="AlphaFoldDB" id="A0A6A4J696"/>
<dbReference type="SMART" id="SM00148">
    <property type="entry name" value="PLCXc"/>
    <property type="match status" value="1"/>
</dbReference>
<reference evidence="3" key="1">
    <citation type="journal article" date="2021" name="Mol. Ecol. Resour.">
        <title>Apolygus lucorum genome provides insights into omnivorousness and mesophyll feeding.</title>
        <authorList>
            <person name="Liu Y."/>
            <person name="Liu H."/>
            <person name="Wang H."/>
            <person name="Huang T."/>
            <person name="Liu B."/>
            <person name="Yang B."/>
            <person name="Yin L."/>
            <person name="Li B."/>
            <person name="Zhang Y."/>
            <person name="Zhang S."/>
            <person name="Jiang F."/>
            <person name="Zhang X."/>
            <person name="Ren Y."/>
            <person name="Wang B."/>
            <person name="Wang S."/>
            <person name="Lu Y."/>
            <person name="Wu K."/>
            <person name="Fan W."/>
            <person name="Wang G."/>
        </authorList>
    </citation>
    <scope>NUCLEOTIDE SEQUENCE</scope>
    <source>
        <strain evidence="3">12Hb</strain>
    </source>
</reference>
<protein>
    <recommendedName>
        <fullName evidence="2">Phosphatidylinositol-specific phospholipase C X domain-containing protein</fullName>
    </recommendedName>
</protein>
<dbReference type="Gene3D" id="3.20.20.190">
    <property type="entry name" value="Phosphatidylinositol (PI) phosphodiesterase"/>
    <property type="match status" value="1"/>
</dbReference>
<evidence type="ECO:0000313" key="3">
    <source>
        <dbReference type="EMBL" id="KAF6202402.1"/>
    </source>
</evidence>
<sequence>MFNYEPILNLNEDERPPPDLKTWITDLPAYLRKIPINQLAIPGSHNGLTYKINAKSIIALDCDDALKRISSISKSILARWSSCQRVSILKQLESGVRYFDLRVEYDPHRSEFWCVHLMKAEQLPEALQDIDTFLNNHPNEILILDFQHFLNFTSRPDHLKLITFLHDFFGKRLCPERSIADVTVEWMNLLNHQIIIVYRHDICSETDFFDGYRFPVVYPISSDPHLMLDSMSSHLAHSTSKNWCLVLKTVMEPNLRMVLRCPFANFRSKIAKSLLPHILTLLVPLRTYHPNVIVADFVELDNAAFPRAIVNLNYESAMPNEEETTSTKPYWKKSRISKVLRQNSQKPNSFSESLDSDRRTPA</sequence>
<name>A0A6A4J696_APOLU</name>
<evidence type="ECO:0000259" key="2">
    <source>
        <dbReference type="SMART" id="SM00148"/>
    </source>
</evidence>
<proteinExistence type="predicted"/>